<dbReference type="Proteomes" id="UP000472260">
    <property type="component" value="Unassembled WGS sequence"/>
</dbReference>
<evidence type="ECO:0000313" key="3">
    <source>
        <dbReference type="Proteomes" id="UP000472260"/>
    </source>
</evidence>
<name>A0A671MQ16_9TELE</name>
<protein>
    <recommendedName>
        <fullName evidence="1">Tubulin polyglutamylase complex subunit 1-like C-terminal domain-containing protein</fullName>
    </recommendedName>
</protein>
<evidence type="ECO:0000259" key="1">
    <source>
        <dbReference type="Pfam" id="PF24480"/>
    </source>
</evidence>
<keyword evidence="3" id="KW-1185">Reference proteome</keyword>
<dbReference type="OrthoDB" id="64214at2759"/>
<dbReference type="PANTHER" id="PTHR31932:SF2">
    <property type="entry name" value="TUBULIN POLYGLUTAMYLASE COMPLEX SUBUNIT 1"/>
    <property type="match status" value="1"/>
</dbReference>
<dbReference type="PANTHER" id="PTHR31932">
    <property type="entry name" value="TUBULIN POLYGLUTAMYLASE COMPLEX SUBUNIT 1"/>
    <property type="match status" value="1"/>
</dbReference>
<dbReference type="InterPro" id="IPR039235">
    <property type="entry name" value="TPGS1"/>
</dbReference>
<dbReference type="Gene3D" id="1.20.890.10">
    <property type="entry name" value="cAMP-dependent protein kinase regulatory subunit, dimerization-anchoring domain"/>
    <property type="match status" value="1"/>
</dbReference>
<dbReference type="Ensembl" id="ENSSANT00000034707.1">
    <property type="protein sequence ID" value="ENSSANP00000032605.1"/>
    <property type="gene ID" value="ENSSANG00000016612.1"/>
</dbReference>
<reference evidence="2" key="2">
    <citation type="submission" date="2025-09" db="UniProtKB">
        <authorList>
            <consortium name="Ensembl"/>
        </authorList>
    </citation>
    <scope>IDENTIFICATION</scope>
</reference>
<gene>
    <name evidence="2" type="primary">tpgs1</name>
</gene>
<accession>A0A671MQ16</accession>
<dbReference type="GeneID" id="107671815"/>
<dbReference type="AlphaFoldDB" id="A0A671MQ16"/>
<dbReference type="RefSeq" id="XP_016320281.1">
    <property type="nucleotide sequence ID" value="XM_016464795.1"/>
</dbReference>
<proteinExistence type="predicted"/>
<dbReference type="Pfam" id="PF24480">
    <property type="entry name" value="TPGS1_C"/>
    <property type="match status" value="1"/>
</dbReference>
<dbReference type="CTD" id="91978"/>
<dbReference type="SUPFAM" id="SSF47391">
    <property type="entry name" value="Dimerization-anchoring domain of cAMP-dependent PK regulatory subunit"/>
    <property type="match status" value="1"/>
</dbReference>
<evidence type="ECO:0000313" key="2">
    <source>
        <dbReference type="Ensembl" id="ENSSANP00000032605.1"/>
    </source>
</evidence>
<organism evidence="2 3">
    <name type="scientific">Sinocyclocheilus anshuiensis</name>
    <dbReference type="NCBI Taxonomy" id="1608454"/>
    <lineage>
        <taxon>Eukaryota</taxon>
        <taxon>Metazoa</taxon>
        <taxon>Chordata</taxon>
        <taxon>Craniata</taxon>
        <taxon>Vertebrata</taxon>
        <taxon>Euteleostomi</taxon>
        <taxon>Actinopterygii</taxon>
        <taxon>Neopterygii</taxon>
        <taxon>Teleostei</taxon>
        <taxon>Ostariophysi</taxon>
        <taxon>Cypriniformes</taxon>
        <taxon>Cyprinidae</taxon>
        <taxon>Cyprininae</taxon>
        <taxon>Sinocyclocheilus</taxon>
    </lineage>
</organism>
<dbReference type="InterPro" id="IPR057632">
    <property type="entry name" value="TPGS1_C"/>
</dbReference>
<feature type="domain" description="Tubulin polyglutamylase complex subunit 1-like C-terminal" evidence="1">
    <location>
        <begin position="72"/>
        <end position="269"/>
    </location>
</feature>
<dbReference type="KEGG" id="sanh:107671815"/>
<sequence>MAEKRRAGVAIMSDSKSAKAAGDEQLLSQAGVSALLRGALLRLLESRPQDPVGFLAEHFAHLSSEAEDGASERRSVSRALWHLSLAHHSHRSAFNNNVRVAYELLTQSVPRRLGAGGVRGRLYSEMLRCLCSEGGLSGSTAAPLLRRIQSHDYESVPFELFRQGVLTCAVFADYIRKSQCLYAAVASAPDRPAERTLCQAVLSTLREALEAAGGADVARYLEASAKISPAKVAQAMAEVQPRAQQQDGPTMDAQEFEDAAAALFIARVRTVT</sequence>
<reference evidence="2" key="1">
    <citation type="submission" date="2025-08" db="UniProtKB">
        <authorList>
            <consortium name="Ensembl"/>
        </authorList>
    </citation>
    <scope>IDENTIFICATION</scope>
</reference>
<dbReference type="GO" id="GO:0008017">
    <property type="term" value="F:microtubule binding"/>
    <property type="evidence" value="ECO:0007669"/>
    <property type="project" value="TreeGrafter"/>
</dbReference>